<protein>
    <submittedName>
        <fullName evidence="3">Uncharacterized protein</fullName>
    </submittedName>
</protein>
<feature type="transmembrane region" description="Helical" evidence="2">
    <location>
        <begin position="29"/>
        <end position="50"/>
    </location>
</feature>
<feature type="transmembrane region" description="Helical" evidence="2">
    <location>
        <begin position="113"/>
        <end position="131"/>
    </location>
</feature>
<sequence>MEDSAPTRVAAREPAGPGQRAGTTAAWRWLPAGAGVGALAGVLLATGTPAPDLLRYAAYVLFAVALPGTLVYRWLRPTPRTFVEDVAMGIAVGLALELAAWATFSALDLRSWLALWPAVIVALFAAVPRLRRHWRVHGYTPTPLGWSWSVAGATTFFTLYLSQVFLARNPILPTSEDTRQYLDLAYQLSLAGNAKHQFPPQLPQVAGEPLYYHWFGYAHMASVSLIGHIDLPVVALRLAIPGLCAAAVLLTAVVGWRISGRPYAGAAAAALFWVVGEFNFTDPVTAPFGTQATFVVWHGMSMIYSWVLLLALIAAITCVLEKAGSYLLVALLAVASSGAKASSLPVVLVALGVTGVTLLAARRRVPWLVVAVGAIVAAAQVFATAALFHFQTYGLVVDPLAQIRGYWAAPPEWPAWILVPAVWIAVLLNLQARTAGIVAVLRYERLRPAHVFLLAGAVAGPALWLTFGSINSQYFTRAGFTFGVLLSGAGYAALVERARLSREGKAALAAGTVVLAAALVVVEIGYAGRPQPFPSLDGWPAAALVPIWQLAAGLGAIGLVAALLWRPASRVLPGLRGRGPLVALTVVLAAGAPGLVMDVVKSVRVPNGGPYTAIGLPRSRVEAARWVRDHSRPDDVLATNVHCLSGSATADPPDCDARSFWLSAYSERSVLVEGWGFAPRNNGGTVPAFWDAPRLLLNDSAISAPTADLFGELRRRYRVRYLVVDRQVSPGSGDLATLAALRYDNGRLAVYELR</sequence>
<feature type="transmembrane region" description="Helical" evidence="2">
    <location>
        <begin position="143"/>
        <end position="166"/>
    </location>
</feature>
<keyword evidence="2" id="KW-1133">Transmembrane helix</keyword>
<feature type="transmembrane region" description="Helical" evidence="2">
    <location>
        <begin position="506"/>
        <end position="527"/>
    </location>
</feature>
<evidence type="ECO:0000313" key="4">
    <source>
        <dbReference type="Proteomes" id="UP000599074"/>
    </source>
</evidence>
<feature type="region of interest" description="Disordered" evidence="1">
    <location>
        <begin position="1"/>
        <end position="21"/>
    </location>
</feature>
<feature type="transmembrane region" description="Helical" evidence="2">
    <location>
        <begin position="474"/>
        <end position="494"/>
    </location>
</feature>
<keyword evidence="2" id="KW-0472">Membrane</keyword>
<gene>
    <name evidence="3" type="ORF">Pme01_14740</name>
</gene>
<dbReference type="EMBL" id="BOON01000014">
    <property type="protein sequence ID" value="GII21877.1"/>
    <property type="molecule type" value="Genomic_DNA"/>
</dbReference>
<dbReference type="Proteomes" id="UP000599074">
    <property type="component" value="Unassembled WGS sequence"/>
</dbReference>
<feature type="transmembrane region" description="Helical" evidence="2">
    <location>
        <begin position="234"/>
        <end position="256"/>
    </location>
</feature>
<keyword evidence="2" id="KW-0812">Transmembrane</keyword>
<evidence type="ECO:0000256" key="2">
    <source>
        <dbReference type="SAM" id="Phobius"/>
    </source>
</evidence>
<feature type="transmembrane region" description="Helical" evidence="2">
    <location>
        <begin position="56"/>
        <end position="75"/>
    </location>
</feature>
<evidence type="ECO:0000256" key="1">
    <source>
        <dbReference type="SAM" id="MobiDB-lite"/>
    </source>
</evidence>
<evidence type="ECO:0000313" key="3">
    <source>
        <dbReference type="EMBL" id="GII21877.1"/>
    </source>
</evidence>
<feature type="transmembrane region" description="Helical" evidence="2">
    <location>
        <begin position="413"/>
        <end position="430"/>
    </location>
</feature>
<keyword evidence="4" id="KW-1185">Reference proteome</keyword>
<dbReference type="AlphaFoldDB" id="A0A8J3WZ52"/>
<feature type="transmembrane region" description="Helical" evidence="2">
    <location>
        <begin position="292"/>
        <end position="316"/>
    </location>
</feature>
<feature type="transmembrane region" description="Helical" evidence="2">
    <location>
        <begin position="368"/>
        <end position="393"/>
    </location>
</feature>
<dbReference type="RefSeq" id="WP_168117277.1">
    <property type="nucleotide sequence ID" value="NZ_BOON01000014.1"/>
</dbReference>
<name>A0A8J3WZ52_9ACTN</name>
<organism evidence="3 4">
    <name type="scientific">Planosporangium mesophilum</name>
    <dbReference type="NCBI Taxonomy" id="689768"/>
    <lineage>
        <taxon>Bacteria</taxon>
        <taxon>Bacillati</taxon>
        <taxon>Actinomycetota</taxon>
        <taxon>Actinomycetes</taxon>
        <taxon>Micromonosporales</taxon>
        <taxon>Micromonosporaceae</taxon>
        <taxon>Planosporangium</taxon>
    </lineage>
</organism>
<proteinExistence type="predicted"/>
<feature type="transmembrane region" description="Helical" evidence="2">
    <location>
        <begin position="87"/>
        <end position="107"/>
    </location>
</feature>
<comment type="caution">
    <text evidence="3">The sequence shown here is derived from an EMBL/GenBank/DDBJ whole genome shotgun (WGS) entry which is preliminary data.</text>
</comment>
<feature type="transmembrane region" description="Helical" evidence="2">
    <location>
        <begin position="451"/>
        <end position="468"/>
    </location>
</feature>
<reference evidence="3" key="1">
    <citation type="submission" date="2021-01" db="EMBL/GenBank/DDBJ databases">
        <title>Whole genome shotgun sequence of Planosporangium mesophilum NBRC 109066.</title>
        <authorList>
            <person name="Komaki H."/>
            <person name="Tamura T."/>
        </authorList>
    </citation>
    <scope>NUCLEOTIDE SEQUENCE</scope>
    <source>
        <strain evidence="3">NBRC 109066</strain>
    </source>
</reference>
<feature type="transmembrane region" description="Helical" evidence="2">
    <location>
        <begin position="577"/>
        <end position="597"/>
    </location>
</feature>
<accession>A0A8J3WZ52</accession>
<feature type="transmembrane region" description="Helical" evidence="2">
    <location>
        <begin position="547"/>
        <end position="565"/>
    </location>
</feature>